<evidence type="ECO:0000313" key="12">
    <source>
        <dbReference type="EMBL" id="PAV18115.1"/>
    </source>
</evidence>
<evidence type="ECO:0000313" key="13">
    <source>
        <dbReference type="Proteomes" id="UP000217199"/>
    </source>
</evidence>
<dbReference type="InParanoid" id="A0A286UF37"/>
<dbReference type="CDD" id="cd00598">
    <property type="entry name" value="GH18_chitinase-like"/>
    <property type="match status" value="1"/>
</dbReference>
<dbReference type="InterPro" id="IPR017853">
    <property type="entry name" value="GH"/>
</dbReference>
<keyword evidence="7" id="KW-0624">Polysaccharide degradation</keyword>
<dbReference type="EMBL" id="NBII01000006">
    <property type="protein sequence ID" value="PAV18115.1"/>
    <property type="molecule type" value="Genomic_DNA"/>
</dbReference>
<dbReference type="InterPro" id="IPR001223">
    <property type="entry name" value="Glyco_hydro18_cat"/>
</dbReference>
<dbReference type="Proteomes" id="UP000217199">
    <property type="component" value="Unassembled WGS sequence"/>
</dbReference>
<evidence type="ECO:0000259" key="11">
    <source>
        <dbReference type="PROSITE" id="PS51910"/>
    </source>
</evidence>
<keyword evidence="13" id="KW-1185">Reference proteome</keyword>
<feature type="chain" id="PRO_5013877637" description="chitinase" evidence="10">
    <location>
        <begin position="26"/>
        <end position="312"/>
    </location>
</feature>
<dbReference type="Pfam" id="PF00704">
    <property type="entry name" value="Glyco_hydro_18"/>
    <property type="match status" value="1"/>
</dbReference>
<dbReference type="GO" id="GO:0008843">
    <property type="term" value="F:endochitinase activity"/>
    <property type="evidence" value="ECO:0007669"/>
    <property type="project" value="UniProtKB-EC"/>
</dbReference>
<dbReference type="PROSITE" id="PS51910">
    <property type="entry name" value="GH18_2"/>
    <property type="match status" value="1"/>
</dbReference>
<feature type="signal peptide" evidence="10">
    <location>
        <begin position="1"/>
        <end position="25"/>
    </location>
</feature>
<name>A0A286UF37_9AGAM</name>
<feature type="domain" description="GH18" evidence="11">
    <location>
        <begin position="37"/>
        <end position="312"/>
    </location>
</feature>
<protein>
    <recommendedName>
        <fullName evidence="2">chitinase</fullName>
        <ecNumber evidence="2">3.2.1.14</ecNumber>
    </recommendedName>
</protein>
<dbReference type="PROSITE" id="PS01095">
    <property type="entry name" value="GH18_1"/>
    <property type="match status" value="1"/>
</dbReference>
<proteinExistence type="inferred from homology"/>
<dbReference type="GO" id="GO:0006032">
    <property type="term" value="P:chitin catabolic process"/>
    <property type="evidence" value="ECO:0007669"/>
    <property type="project" value="UniProtKB-KW"/>
</dbReference>
<dbReference type="EC" id="3.2.1.14" evidence="2"/>
<reference evidence="12 13" key="1">
    <citation type="journal article" date="2017" name="Mol. Ecol.">
        <title>Comparative and population genomic landscape of Phellinus noxius: A hypervariable fungus causing root rot in trees.</title>
        <authorList>
            <person name="Chung C.L."/>
            <person name="Lee T.J."/>
            <person name="Akiba M."/>
            <person name="Lee H.H."/>
            <person name="Kuo T.H."/>
            <person name="Liu D."/>
            <person name="Ke H.M."/>
            <person name="Yokoi T."/>
            <person name="Roa M.B."/>
            <person name="Lu M.J."/>
            <person name="Chang Y.Y."/>
            <person name="Ann P.J."/>
            <person name="Tsai J.N."/>
            <person name="Chen C.Y."/>
            <person name="Tzean S.S."/>
            <person name="Ota Y."/>
            <person name="Hattori T."/>
            <person name="Sahashi N."/>
            <person name="Liou R.F."/>
            <person name="Kikuchi T."/>
            <person name="Tsai I.J."/>
        </authorList>
    </citation>
    <scope>NUCLEOTIDE SEQUENCE [LARGE SCALE GENOMIC DNA]</scope>
    <source>
        <strain evidence="12 13">FFPRI411160</strain>
    </source>
</reference>
<evidence type="ECO:0000256" key="7">
    <source>
        <dbReference type="ARBA" id="ARBA00023326"/>
    </source>
</evidence>
<keyword evidence="10" id="KW-0732">Signal</keyword>
<accession>A0A286UF37</accession>
<keyword evidence="4" id="KW-0146">Chitin degradation</keyword>
<evidence type="ECO:0000256" key="3">
    <source>
        <dbReference type="ARBA" id="ARBA00022801"/>
    </source>
</evidence>
<organism evidence="12 13">
    <name type="scientific">Pyrrhoderma noxium</name>
    <dbReference type="NCBI Taxonomy" id="2282107"/>
    <lineage>
        <taxon>Eukaryota</taxon>
        <taxon>Fungi</taxon>
        <taxon>Dikarya</taxon>
        <taxon>Basidiomycota</taxon>
        <taxon>Agaricomycotina</taxon>
        <taxon>Agaricomycetes</taxon>
        <taxon>Hymenochaetales</taxon>
        <taxon>Hymenochaetaceae</taxon>
        <taxon>Pyrrhoderma</taxon>
    </lineage>
</organism>
<evidence type="ECO:0000256" key="4">
    <source>
        <dbReference type="ARBA" id="ARBA00023024"/>
    </source>
</evidence>
<evidence type="ECO:0000256" key="6">
    <source>
        <dbReference type="ARBA" id="ARBA00023295"/>
    </source>
</evidence>
<dbReference type="AlphaFoldDB" id="A0A286UF37"/>
<comment type="caution">
    <text evidence="12">The sequence shown here is derived from an EMBL/GenBank/DDBJ whole genome shotgun (WGS) entry which is preliminary data.</text>
</comment>
<evidence type="ECO:0000256" key="9">
    <source>
        <dbReference type="RuleBase" id="RU004453"/>
    </source>
</evidence>
<comment type="similarity">
    <text evidence="9">Belongs to the glycosyl hydrolase 18 family.</text>
</comment>
<dbReference type="PANTHER" id="PTHR45708">
    <property type="entry name" value="ENDOCHITINASE"/>
    <property type="match status" value="1"/>
</dbReference>
<evidence type="ECO:0000256" key="10">
    <source>
        <dbReference type="SAM" id="SignalP"/>
    </source>
</evidence>
<comment type="catalytic activity">
    <reaction evidence="1">
        <text>Random endo-hydrolysis of N-acetyl-beta-D-glucosaminide (1-&gt;4)-beta-linkages in chitin and chitodextrins.</text>
        <dbReference type="EC" id="3.2.1.14"/>
    </reaction>
</comment>
<evidence type="ECO:0000256" key="8">
    <source>
        <dbReference type="RuleBase" id="RU000489"/>
    </source>
</evidence>
<gene>
    <name evidence="12" type="ORF">PNOK_0660100</name>
</gene>
<dbReference type="PANTHER" id="PTHR45708:SF49">
    <property type="entry name" value="ENDOCHITINASE"/>
    <property type="match status" value="1"/>
</dbReference>
<dbReference type="SUPFAM" id="SSF51445">
    <property type="entry name" value="(Trans)glycosidases"/>
    <property type="match status" value="1"/>
</dbReference>
<keyword evidence="6 8" id="KW-0326">Glycosidase</keyword>
<evidence type="ECO:0000256" key="5">
    <source>
        <dbReference type="ARBA" id="ARBA00023277"/>
    </source>
</evidence>
<keyword evidence="5" id="KW-0119">Carbohydrate metabolism</keyword>
<dbReference type="OrthoDB" id="3012298at2759"/>
<sequence>MLPLFALTLVSVLSTTLLRAGSARAASLIPRDTVAAPHFVIYSNGDVDGVLPDVSKVKGYNVFILSFLLSTGPSQQVLNWANLDNATRTSLKKSYNDAGIKLLVSAFGSLEQPLSSGVDAETAATNLAAQVKQYGFDGIDIDFEDYDAMDKDDGTAVAWLTTLTKTLRNELPKDEYILTHTPVPWWFASVWNTGGYRKVNENVGDLIDWYNIMFYNQETGSFEDCDSLLHSAVKHDSVMEIKAAGIPVDKLVIGKPARQEDVNNGYMSSSTLTSCLSTAKGEGWSAGVMVWQYPYADSTWISEVRAQSWPVS</sequence>
<evidence type="ECO:0000256" key="2">
    <source>
        <dbReference type="ARBA" id="ARBA00012729"/>
    </source>
</evidence>
<dbReference type="InterPro" id="IPR050542">
    <property type="entry name" value="Glycosyl_Hydrlase18_Chitinase"/>
</dbReference>
<dbReference type="InterPro" id="IPR001579">
    <property type="entry name" value="Glyco_hydro_18_chit_AS"/>
</dbReference>
<keyword evidence="3 8" id="KW-0378">Hydrolase</keyword>
<dbReference type="GO" id="GO:0000272">
    <property type="term" value="P:polysaccharide catabolic process"/>
    <property type="evidence" value="ECO:0007669"/>
    <property type="project" value="UniProtKB-KW"/>
</dbReference>
<dbReference type="Gene3D" id="3.20.20.80">
    <property type="entry name" value="Glycosidases"/>
    <property type="match status" value="1"/>
</dbReference>
<evidence type="ECO:0000256" key="1">
    <source>
        <dbReference type="ARBA" id="ARBA00000822"/>
    </source>
</evidence>